<dbReference type="PANTHER" id="PTHR33751">
    <property type="entry name" value="CBB3-TYPE CYTOCHROME C OXIDASE SUBUNIT FIXP"/>
    <property type="match status" value="1"/>
</dbReference>
<dbReference type="EMBL" id="JRYB01000001">
    <property type="protein sequence ID" value="OIJ42879.1"/>
    <property type="molecule type" value="Genomic_DNA"/>
</dbReference>
<accession>A0A1S2ND20</accession>
<name>A0A1S2ND20_9BURK</name>
<keyword evidence="1" id="KW-0813">Transport</keyword>
<organism evidence="9 10">
    <name type="scientific">Massilia timonae</name>
    <dbReference type="NCBI Taxonomy" id="47229"/>
    <lineage>
        <taxon>Bacteria</taxon>
        <taxon>Pseudomonadati</taxon>
        <taxon>Pseudomonadota</taxon>
        <taxon>Betaproteobacteria</taxon>
        <taxon>Burkholderiales</taxon>
        <taxon>Oxalobacteraceae</taxon>
        <taxon>Telluria group</taxon>
        <taxon>Massilia</taxon>
    </lineage>
</organism>
<keyword evidence="7" id="KW-1133">Transmembrane helix</keyword>
<dbReference type="GO" id="GO:0020037">
    <property type="term" value="F:heme binding"/>
    <property type="evidence" value="ECO:0007669"/>
    <property type="project" value="InterPro"/>
</dbReference>
<keyword evidence="3 6" id="KW-0479">Metal-binding</keyword>
<evidence type="ECO:0000256" key="4">
    <source>
        <dbReference type="ARBA" id="ARBA00022982"/>
    </source>
</evidence>
<evidence type="ECO:0000256" key="6">
    <source>
        <dbReference type="PROSITE-ProRule" id="PRU00433"/>
    </source>
</evidence>
<gene>
    <name evidence="9" type="ORF">LO55_4055</name>
</gene>
<dbReference type="GO" id="GO:0009055">
    <property type="term" value="F:electron transfer activity"/>
    <property type="evidence" value="ECO:0007669"/>
    <property type="project" value="InterPro"/>
</dbReference>
<comment type="caution">
    <text evidence="9">The sequence shown here is derived from an EMBL/GenBank/DDBJ whole genome shotgun (WGS) entry which is preliminary data.</text>
</comment>
<dbReference type="PROSITE" id="PS51007">
    <property type="entry name" value="CYTC"/>
    <property type="match status" value="2"/>
</dbReference>
<dbReference type="InterPro" id="IPR050597">
    <property type="entry name" value="Cytochrome_c_Oxidase_Subunit"/>
</dbReference>
<evidence type="ECO:0000256" key="7">
    <source>
        <dbReference type="SAM" id="Phobius"/>
    </source>
</evidence>
<dbReference type="AlphaFoldDB" id="A0A1S2ND20"/>
<keyword evidence="2 6" id="KW-0349">Heme</keyword>
<evidence type="ECO:0000256" key="3">
    <source>
        <dbReference type="ARBA" id="ARBA00022723"/>
    </source>
</evidence>
<reference evidence="9 10" key="1">
    <citation type="submission" date="2014-10" db="EMBL/GenBank/DDBJ databases">
        <authorList>
            <person name="Seo M.-J."/>
            <person name="Seok Y.J."/>
            <person name="Cha I.-T."/>
        </authorList>
    </citation>
    <scope>NUCLEOTIDE SEQUENCE [LARGE SCALE GENOMIC DNA]</scope>
    <source>
        <strain evidence="9 10">NEU</strain>
    </source>
</reference>
<evidence type="ECO:0000256" key="2">
    <source>
        <dbReference type="ARBA" id="ARBA00022617"/>
    </source>
</evidence>
<feature type="domain" description="Cytochrome c" evidence="8">
    <location>
        <begin position="180"/>
        <end position="270"/>
    </location>
</feature>
<dbReference type="InterPro" id="IPR009056">
    <property type="entry name" value="Cyt_c-like_dom"/>
</dbReference>
<keyword evidence="7" id="KW-0472">Membrane</keyword>
<evidence type="ECO:0000313" key="10">
    <source>
        <dbReference type="Proteomes" id="UP000180246"/>
    </source>
</evidence>
<evidence type="ECO:0000259" key="8">
    <source>
        <dbReference type="PROSITE" id="PS51007"/>
    </source>
</evidence>
<dbReference type="InterPro" id="IPR036909">
    <property type="entry name" value="Cyt_c-like_dom_sf"/>
</dbReference>
<feature type="transmembrane region" description="Helical" evidence="7">
    <location>
        <begin position="28"/>
        <end position="48"/>
    </location>
</feature>
<keyword evidence="7" id="KW-0812">Transmembrane</keyword>
<evidence type="ECO:0000256" key="1">
    <source>
        <dbReference type="ARBA" id="ARBA00022448"/>
    </source>
</evidence>
<sequence length="286" mass="30432">MNKNDPAKNPAAAQVDEAFDPWERTRPIPLFVVALVFALAFWGLLTYVSEYQAQRRGQQQNQQSARTAAVAMAAAAPRHVRGLADADPATLQAVSAGTGQAWSCASCHGTAGEGGLSTPRLAGQPAAYLAKQLEDFRSGLRHNESMAFVARALSNEDIAKLARYYAGIELRATLAPSLGGNLERGKLIAEKGDWKSNVPACFSCHGMNGEGVAPGFPALAGQQPDYIFAQLAAWHAGERKNSPQKLMDDVARRMNPDDMRAVSDYLGSMPAPAMPARAGATSTPPL</sequence>
<evidence type="ECO:0000256" key="5">
    <source>
        <dbReference type="ARBA" id="ARBA00023004"/>
    </source>
</evidence>
<keyword evidence="4" id="KW-0249">Electron transport</keyword>
<dbReference type="RefSeq" id="WP_071362835.1">
    <property type="nucleotide sequence ID" value="NZ_JRYB01000001.1"/>
</dbReference>
<dbReference type="Pfam" id="PF00034">
    <property type="entry name" value="Cytochrom_C"/>
    <property type="match status" value="2"/>
</dbReference>
<keyword evidence="5 6" id="KW-0408">Iron</keyword>
<feature type="domain" description="Cytochrome c" evidence="8">
    <location>
        <begin position="86"/>
        <end position="169"/>
    </location>
</feature>
<dbReference type="PANTHER" id="PTHR33751:SF9">
    <property type="entry name" value="CYTOCHROME C4"/>
    <property type="match status" value="1"/>
</dbReference>
<dbReference type="Gene3D" id="1.10.760.10">
    <property type="entry name" value="Cytochrome c-like domain"/>
    <property type="match status" value="2"/>
</dbReference>
<dbReference type="Proteomes" id="UP000180246">
    <property type="component" value="Unassembled WGS sequence"/>
</dbReference>
<dbReference type="SUPFAM" id="SSF46626">
    <property type="entry name" value="Cytochrome c"/>
    <property type="match status" value="2"/>
</dbReference>
<dbReference type="GO" id="GO:0046872">
    <property type="term" value="F:metal ion binding"/>
    <property type="evidence" value="ECO:0007669"/>
    <property type="project" value="UniProtKB-KW"/>
</dbReference>
<evidence type="ECO:0000313" key="9">
    <source>
        <dbReference type="EMBL" id="OIJ42879.1"/>
    </source>
</evidence>
<proteinExistence type="predicted"/>
<protein>
    <submittedName>
        <fullName evidence="9">Cytochrome c family protein</fullName>
    </submittedName>
</protein>